<dbReference type="SUPFAM" id="SSF51735">
    <property type="entry name" value="NAD(P)-binding Rossmann-fold domains"/>
    <property type="match status" value="1"/>
</dbReference>
<dbReference type="Pfam" id="PF13549">
    <property type="entry name" value="ATP-grasp_5"/>
    <property type="match status" value="1"/>
</dbReference>
<dbReference type="InterPro" id="IPR011761">
    <property type="entry name" value="ATP-grasp"/>
</dbReference>
<dbReference type="PANTHER" id="PTHR43334">
    <property type="entry name" value="ACETATE--COA LIGASE [ADP-FORMING]"/>
    <property type="match status" value="1"/>
</dbReference>
<dbReference type="Pfam" id="PF13380">
    <property type="entry name" value="CoA_binding_2"/>
    <property type="match status" value="1"/>
</dbReference>
<evidence type="ECO:0000259" key="6">
    <source>
        <dbReference type="PROSITE" id="PS50975"/>
    </source>
</evidence>
<name>A0A4R6WJ21_9PROT</name>
<keyword evidence="8" id="KW-1185">Reference proteome</keyword>
<dbReference type="SUPFAM" id="SSF52210">
    <property type="entry name" value="Succinyl-CoA synthetase domains"/>
    <property type="match status" value="2"/>
</dbReference>
<sequence length="706" mass="74377">MSDVMERNVEVKSRLAPMFNARSMVVLGASGREGSFGQRLAQSVTSAKFAGRIDFINPRQSEILGRPCHASLADIDDVPDLAILGMGARNLEAAMLSAIDRGVRAAVIFDACYGETASGLPLLPRLRDIAREARLPVCGGAGMGFINVATGCVASFYPAGHLKPGGISLIAHSGSVFTTLAMNDPRYRFDLIISSGQEIGATVDEYIDYAVQRSTTRVIAVFMEAARNPAGFMASLRRARAAGVPVVVCKVGRSAESARMARSHTGALAGSRVAYEAAIDDCGAIVVDNVDQLMNVAQLCAAGRLPGAGGVGLVTDSGGLRELVMDCAGELGAPLATLSADTVAALRATMPPSLEPSNPLDCAADLTDEYARVFERGLAVLGRAPEVSMIGLEADLRDDYIYLEDIKQLALTLPKISGKPCFFYTSFARTHNRQLGEALAEHNVPCINGAAEMLTAVKKLQAWADRVAKPALKATAPRQHFSAIVADWRASLRPGHNADEREALDLLARAGIPTIRSETVDDRQNLAKVAARIGYPIVLKTAAQGIEHKSDLNGVRLNLGDEAALLAAYDDISARLGSRVIVQSMANPGVEMAIGCVHDADFGPLVMISAGGALVELFDDRQFALAPVSLEKAEQMIAGLPISKLLAGARGAGPKDVKALAHALVTFSELCVSLGDKLAEMDVNPVIVSETGVVAVDALFVAQGDK</sequence>
<dbReference type="Pfam" id="PF13607">
    <property type="entry name" value="Succ_CoA_lig"/>
    <property type="match status" value="1"/>
</dbReference>
<dbReference type="Gene3D" id="3.40.50.720">
    <property type="entry name" value="NAD(P)-binding Rossmann-like Domain"/>
    <property type="match status" value="1"/>
</dbReference>
<dbReference type="InterPro" id="IPR036291">
    <property type="entry name" value="NAD(P)-bd_dom_sf"/>
</dbReference>
<dbReference type="InterPro" id="IPR032875">
    <property type="entry name" value="Succ_CoA_lig_flav_dom"/>
</dbReference>
<evidence type="ECO:0000256" key="5">
    <source>
        <dbReference type="PROSITE-ProRule" id="PRU00409"/>
    </source>
</evidence>
<dbReference type="SUPFAM" id="SSF56059">
    <property type="entry name" value="Glutathione synthetase ATP-binding domain-like"/>
    <property type="match status" value="1"/>
</dbReference>
<dbReference type="InterPro" id="IPR013815">
    <property type="entry name" value="ATP_grasp_subdomain_1"/>
</dbReference>
<evidence type="ECO:0000313" key="7">
    <source>
        <dbReference type="EMBL" id="TDQ78434.1"/>
    </source>
</evidence>
<dbReference type="GO" id="GO:0046872">
    <property type="term" value="F:metal ion binding"/>
    <property type="evidence" value="ECO:0007669"/>
    <property type="project" value="InterPro"/>
</dbReference>
<protein>
    <submittedName>
        <fullName evidence="7">Acyl-CoA synthetase (NDP forming)</fullName>
    </submittedName>
</protein>
<dbReference type="InterPro" id="IPR003781">
    <property type="entry name" value="CoA-bd"/>
</dbReference>
<dbReference type="GO" id="GO:0016874">
    <property type="term" value="F:ligase activity"/>
    <property type="evidence" value="ECO:0007669"/>
    <property type="project" value="UniProtKB-KW"/>
</dbReference>
<dbReference type="Gene3D" id="3.40.50.261">
    <property type="entry name" value="Succinyl-CoA synthetase domains"/>
    <property type="match status" value="2"/>
</dbReference>
<dbReference type="EMBL" id="SNYW01000013">
    <property type="protein sequence ID" value="TDQ78434.1"/>
    <property type="molecule type" value="Genomic_DNA"/>
</dbReference>
<keyword evidence="4 5" id="KW-0067">ATP-binding</keyword>
<dbReference type="AlphaFoldDB" id="A0A4R6WJ21"/>
<dbReference type="Gene3D" id="3.30.1490.20">
    <property type="entry name" value="ATP-grasp fold, A domain"/>
    <property type="match status" value="1"/>
</dbReference>
<evidence type="ECO:0000256" key="1">
    <source>
        <dbReference type="ARBA" id="ARBA00022532"/>
    </source>
</evidence>
<feature type="domain" description="ATP-grasp" evidence="6">
    <location>
        <begin position="504"/>
        <end position="704"/>
    </location>
</feature>
<evidence type="ECO:0000256" key="3">
    <source>
        <dbReference type="ARBA" id="ARBA00022741"/>
    </source>
</evidence>
<reference evidence="7 8" key="1">
    <citation type="submission" date="2019-03" db="EMBL/GenBank/DDBJ databases">
        <title>Genomic Encyclopedia of Type Strains, Phase III (KMG-III): the genomes of soil and plant-associated and newly described type strains.</title>
        <authorList>
            <person name="Whitman W."/>
        </authorList>
    </citation>
    <scope>NUCLEOTIDE SEQUENCE [LARGE SCALE GENOMIC DNA]</scope>
    <source>
        <strain evidence="7 8">CGMCC 1.7660</strain>
    </source>
</reference>
<dbReference type="PROSITE" id="PS50975">
    <property type="entry name" value="ATP_GRASP"/>
    <property type="match status" value="1"/>
</dbReference>
<dbReference type="InterPro" id="IPR016102">
    <property type="entry name" value="Succinyl-CoA_synth-like"/>
</dbReference>
<keyword evidence="3 5" id="KW-0547">Nucleotide-binding</keyword>
<evidence type="ECO:0000256" key="2">
    <source>
        <dbReference type="ARBA" id="ARBA00022598"/>
    </source>
</evidence>
<dbReference type="Proteomes" id="UP000295783">
    <property type="component" value="Unassembled WGS sequence"/>
</dbReference>
<keyword evidence="2" id="KW-0436">Ligase</keyword>
<comment type="caution">
    <text evidence="7">The sequence shown here is derived from an EMBL/GenBank/DDBJ whole genome shotgun (WGS) entry which is preliminary data.</text>
</comment>
<gene>
    <name evidence="7" type="ORF">A8950_3482</name>
</gene>
<dbReference type="GO" id="GO:0005524">
    <property type="term" value="F:ATP binding"/>
    <property type="evidence" value="ECO:0007669"/>
    <property type="project" value="UniProtKB-UniRule"/>
</dbReference>
<dbReference type="InterPro" id="IPR051538">
    <property type="entry name" value="Acyl-CoA_Synth/Transferase"/>
</dbReference>
<accession>A0A4R6WJ21</accession>
<keyword evidence="1" id="KW-0816">Tricarboxylic acid cycle</keyword>
<organism evidence="7 8">
    <name type="scientific">Dongia mobilis</name>
    <dbReference type="NCBI Taxonomy" id="578943"/>
    <lineage>
        <taxon>Bacteria</taxon>
        <taxon>Pseudomonadati</taxon>
        <taxon>Pseudomonadota</taxon>
        <taxon>Alphaproteobacteria</taxon>
        <taxon>Rhodospirillales</taxon>
        <taxon>Dongiaceae</taxon>
        <taxon>Dongia</taxon>
    </lineage>
</organism>
<dbReference type="SMART" id="SM00881">
    <property type="entry name" value="CoA_binding"/>
    <property type="match status" value="1"/>
</dbReference>
<dbReference type="PANTHER" id="PTHR43334:SF1">
    <property type="entry name" value="3-HYDROXYPROPIONATE--COA LIGASE [ADP-FORMING]"/>
    <property type="match status" value="1"/>
</dbReference>
<proteinExistence type="predicted"/>
<dbReference type="RefSeq" id="WP_166645256.1">
    <property type="nucleotide sequence ID" value="NZ_SNYW01000013.1"/>
</dbReference>
<evidence type="ECO:0000256" key="4">
    <source>
        <dbReference type="ARBA" id="ARBA00022840"/>
    </source>
</evidence>
<dbReference type="Gene3D" id="3.30.470.20">
    <property type="entry name" value="ATP-grasp fold, B domain"/>
    <property type="match status" value="1"/>
</dbReference>
<dbReference type="GO" id="GO:0006099">
    <property type="term" value="P:tricarboxylic acid cycle"/>
    <property type="evidence" value="ECO:0007669"/>
    <property type="project" value="UniProtKB-KW"/>
</dbReference>
<evidence type="ECO:0000313" key="8">
    <source>
        <dbReference type="Proteomes" id="UP000295783"/>
    </source>
</evidence>